<keyword evidence="5" id="KW-0732">Signal</keyword>
<name>A0A921MT55_9BACT</name>
<dbReference type="PROSITE" id="PS51007">
    <property type="entry name" value="CYTC"/>
    <property type="match status" value="1"/>
</dbReference>
<dbReference type="PANTHER" id="PTHR30600">
    <property type="entry name" value="CYTOCHROME C PEROXIDASE-RELATED"/>
    <property type="match status" value="1"/>
</dbReference>
<feature type="domain" description="Cytochrome c" evidence="6">
    <location>
        <begin position="398"/>
        <end position="540"/>
    </location>
</feature>
<reference evidence="7" key="1">
    <citation type="journal article" date="2021" name="PeerJ">
        <title>Extensive microbial diversity within the chicken gut microbiome revealed by metagenomics and culture.</title>
        <authorList>
            <person name="Gilroy R."/>
            <person name="Ravi A."/>
            <person name="Getino M."/>
            <person name="Pursley I."/>
            <person name="Horton D.L."/>
            <person name="Alikhan N.F."/>
            <person name="Baker D."/>
            <person name="Gharbi K."/>
            <person name="Hall N."/>
            <person name="Watson M."/>
            <person name="Adriaenssens E.M."/>
            <person name="Foster-Nyarko E."/>
            <person name="Jarju S."/>
            <person name="Secka A."/>
            <person name="Antonio M."/>
            <person name="Oren A."/>
            <person name="Chaudhuri R.R."/>
            <person name="La Ragione R."/>
            <person name="Hildebrand F."/>
            <person name="Pallen M.J."/>
        </authorList>
    </citation>
    <scope>NUCLEOTIDE SEQUENCE</scope>
    <source>
        <strain evidence="7">CHK121-7720</strain>
    </source>
</reference>
<dbReference type="GO" id="GO:0046872">
    <property type="term" value="F:metal ion binding"/>
    <property type="evidence" value="ECO:0007669"/>
    <property type="project" value="UniProtKB-KW"/>
</dbReference>
<dbReference type="InterPro" id="IPR010538">
    <property type="entry name" value="DHOR"/>
</dbReference>
<dbReference type="PANTHER" id="PTHR30600:SF4">
    <property type="entry name" value="CYTOCHROME C DOMAIN-CONTAINING PROTEIN"/>
    <property type="match status" value="1"/>
</dbReference>
<dbReference type="EMBL" id="DYUD01000030">
    <property type="protein sequence ID" value="HJG90074.1"/>
    <property type="molecule type" value="Genomic_DNA"/>
</dbReference>
<dbReference type="GO" id="GO:0009055">
    <property type="term" value="F:electron transfer activity"/>
    <property type="evidence" value="ECO:0007669"/>
    <property type="project" value="InterPro"/>
</dbReference>
<dbReference type="AlphaFoldDB" id="A0A921MT55"/>
<evidence type="ECO:0000256" key="5">
    <source>
        <dbReference type="SAM" id="SignalP"/>
    </source>
</evidence>
<evidence type="ECO:0000313" key="7">
    <source>
        <dbReference type="EMBL" id="HJG90074.1"/>
    </source>
</evidence>
<dbReference type="SUPFAM" id="SSF46626">
    <property type="entry name" value="Cytochrome c"/>
    <property type="match status" value="1"/>
</dbReference>
<evidence type="ECO:0000313" key="8">
    <source>
        <dbReference type="Proteomes" id="UP000757103"/>
    </source>
</evidence>
<dbReference type="Proteomes" id="UP000757103">
    <property type="component" value="Unassembled WGS sequence"/>
</dbReference>
<dbReference type="InterPro" id="IPR009056">
    <property type="entry name" value="Cyt_c-like_dom"/>
</dbReference>
<evidence type="ECO:0000256" key="4">
    <source>
        <dbReference type="PROSITE-ProRule" id="PRU00433"/>
    </source>
</evidence>
<keyword evidence="1 4" id="KW-0349">Heme</keyword>
<dbReference type="InterPro" id="IPR051395">
    <property type="entry name" value="Cytochrome_c_Peroxidase/MauG"/>
</dbReference>
<protein>
    <recommendedName>
        <fullName evidence="6">Cytochrome c domain-containing protein</fullName>
    </recommendedName>
</protein>
<keyword evidence="3 4" id="KW-0408">Iron</keyword>
<dbReference type="InterPro" id="IPR036909">
    <property type="entry name" value="Cyt_c-like_dom_sf"/>
</dbReference>
<dbReference type="GO" id="GO:0004130">
    <property type="term" value="F:cytochrome-c peroxidase activity"/>
    <property type="evidence" value="ECO:0007669"/>
    <property type="project" value="TreeGrafter"/>
</dbReference>
<evidence type="ECO:0000256" key="3">
    <source>
        <dbReference type="ARBA" id="ARBA00023004"/>
    </source>
</evidence>
<evidence type="ECO:0000259" key="6">
    <source>
        <dbReference type="PROSITE" id="PS51007"/>
    </source>
</evidence>
<sequence length="540" mass="60927">MKSYPFLLAFATAALCVASCTDDKLNDTPAPSPTQLSEEYYTGGQLGTAFNTTSAAFEQPSPAVENAGMEASFKNGEALFEKIFTPASDGSVRGGLGPLYIRTSCMHCHPGYGHGKRQEGGFNATEIGNGYLLVIYDDNDNYIASLTGMPQLFAVEPFKAPIDPSKIKITWKPYTDSWNNTFEDGTTYELIYPEVTIPADAYYVDLITTDGRTLSPDQVNIRLESTIGIYGTGLLDAITDEDLKAQYAKQEKDNYFALNPKIFQNGEWVSQYSNNRPSDGGTGEKHPYRFTYALSRGPLQDAAGSNAIWNITNVTRSNRRYHYMTKAYAEKASKDAEVQARFYDFFPDRKTDAGVEQDIYNYLMATDLPVEMSDEYFTDLMVWHRGLAVPAARNLDDATVQRGKQLFTEMGCTYCHRPTWTTGDDHYSDPSGFFTRGTELPRYPQQKIWPYTDLVQHRLHMQNDIRTGWCRTTPLWGRGLHQKCTGSFESDRLHDCRARNVIEAIMWHGAPESDARWSVEKFRKLSKEDREAVVKFIDAI</sequence>
<dbReference type="Gene3D" id="1.10.760.10">
    <property type="entry name" value="Cytochrome c-like domain"/>
    <property type="match status" value="1"/>
</dbReference>
<evidence type="ECO:0000256" key="1">
    <source>
        <dbReference type="ARBA" id="ARBA00022617"/>
    </source>
</evidence>
<feature type="chain" id="PRO_5037287596" description="Cytochrome c domain-containing protein" evidence="5">
    <location>
        <begin position="19"/>
        <end position="540"/>
    </location>
</feature>
<accession>A0A921MT55</accession>
<gene>
    <name evidence="7" type="ORF">K8U91_11470</name>
</gene>
<proteinExistence type="predicted"/>
<dbReference type="GO" id="GO:0020037">
    <property type="term" value="F:heme binding"/>
    <property type="evidence" value="ECO:0007669"/>
    <property type="project" value="InterPro"/>
</dbReference>
<evidence type="ECO:0000256" key="2">
    <source>
        <dbReference type="ARBA" id="ARBA00022723"/>
    </source>
</evidence>
<dbReference type="RefSeq" id="WP_273307110.1">
    <property type="nucleotide sequence ID" value="NZ_DYUD01000030.1"/>
</dbReference>
<feature type="signal peptide" evidence="5">
    <location>
        <begin position="1"/>
        <end position="18"/>
    </location>
</feature>
<comment type="caution">
    <text evidence="7">The sequence shown here is derived from an EMBL/GenBank/DDBJ whole genome shotgun (WGS) entry which is preliminary data.</text>
</comment>
<keyword evidence="2 4" id="KW-0479">Metal-binding</keyword>
<organism evidence="7 8">
    <name type="scientific">Barnesiella viscericola</name>
    <dbReference type="NCBI Taxonomy" id="397865"/>
    <lineage>
        <taxon>Bacteria</taxon>
        <taxon>Pseudomonadati</taxon>
        <taxon>Bacteroidota</taxon>
        <taxon>Bacteroidia</taxon>
        <taxon>Bacteroidales</taxon>
        <taxon>Barnesiellaceae</taxon>
        <taxon>Barnesiella</taxon>
    </lineage>
</organism>
<reference evidence="7" key="2">
    <citation type="submission" date="2021-09" db="EMBL/GenBank/DDBJ databases">
        <authorList>
            <person name="Gilroy R."/>
        </authorList>
    </citation>
    <scope>NUCLEOTIDE SEQUENCE</scope>
    <source>
        <strain evidence="7">CHK121-7720</strain>
    </source>
</reference>
<dbReference type="Pfam" id="PF06537">
    <property type="entry name" value="DHOR"/>
    <property type="match status" value="2"/>
</dbReference>